<protein>
    <submittedName>
        <fullName evidence="2">Sulfatase-modifying factor 1-like protein</fullName>
    </submittedName>
</protein>
<dbReference type="PANTHER" id="PTHR23150:SF19">
    <property type="entry name" value="FORMYLGLYCINE-GENERATING ENZYME"/>
    <property type="match status" value="1"/>
</dbReference>
<dbReference type="InterPro" id="IPR051043">
    <property type="entry name" value="Sulfatase_Mod_Factor_Kinase"/>
</dbReference>
<dbReference type="OrthoDB" id="659at2759"/>
<reference evidence="2" key="1">
    <citation type="submission" date="2021-02" db="EMBL/GenBank/DDBJ databases">
        <title>First Annotated Genome of the Yellow-green Alga Tribonema minus.</title>
        <authorList>
            <person name="Mahan K.M."/>
        </authorList>
    </citation>
    <scope>NUCLEOTIDE SEQUENCE</scope>
    <source>
        <strain evidence="2">UTEX B ZZ1240</strain>
    </source>
</reference>
<name>A0A836CE92_9STRA</name>
<dbReference type="GO" id="GO:0120147">
    <property type="term" value="F:formylglycine-generating oxidase activity"/>
    <property type="evidence" value="ECO:0007669"/>
    <property type="project" value="TreeGrafter"/>
</dbReference>
<comment type="caution">
    <text evidence="2">The sequence shown here is derived from an EMBL/GenBank/DDBJ whole genome shotgun (WGS) entry which is preliminary data.</text>
</comment>
<dbReference type="AlphaFoldDB" id="A0A836CE92"/>
<dbReference type="InterPro" id="IPR042095">
    <property type="entry name" value="SUMF_sf"/>
</dbReference>
<gene>
    <name evidence="2" type="ORF">JKP88DRAFT_346602</name>
</gene>
<dbReference type="PANTHER" id="PTHR23150">
    <property type="entry name" value="SULFATASE MODIFYING FACTOR 1, 2"/>
    <property type="match status" value="1"/>
</dbReference>
<proteinExistence type="predicted"/>
<dbReference type="InterPro" id="IPR005532">
    <property type="entry name" value="SUMF_dom"/>
</dbReference>
<evidence type="ECO:0000259" key="1">
    <source>
        <dbReference type="Pfam" id="PF03781"/>
    </source>
</evidence>
<organism evidence="2 3">
    <name type="scientific">Tribonema minus</name>
    <dbReference type="NCBI Taxonomy" id="303371"/>
    <lineage>
        <taxon>Eukaryota</taxon>
        <taxon>Sar</taxon>
        <taxon>Stramenopiles</taxon>
        <taxon>Ochrophyta</taxon>
        <taxon>PX clade</taxon>
        <taxon>Xanthophyceae</taxon>
        <taxon>Tribonematales</taxon>
        <taxon>Tribonemataceae</taxon>
        <taxon>Tribonema</taxon>
    </lineage>
</organism>
<feature type="domain" description="Sulfatase-modifying factor enzyme-like" evidence="1">
    <location>
        <begin position="1"/>
        <end position="155"/>
    </location>
</feature>
<feature type="domain" description="Sulfatase-modifying factor enzyme-like" evidence="1">
    <location>
        <begin position="156"/>
        <end position="322"/>
    </location>
</feature>
<evidence type="ECO:0000313" key="3">
    <source>
        <dbReference type="Proteomes" id="UP000664859"/>
    </source>
</evidence>
<evidence type="ECO:0000313" key="2">
    <source>
        <dbReference type="EMBL" id="KAG5183235.1"/>
    </source>
</evidence>
<dbReference type="Gene3D" id="3.90.1580.10">
    <property type="entry name" value="paralog of FGE (formylglycine-generating enzyme)"/>
    <property type="match status" value="1"/>
</dbReference>
<dbReference type="SUPFAM" id="SSF56436">
    <property type="entry name" value="C-type lectin-like"/>
    <property type="match status" value="1"/>
</dbReference>
<keyword evidence="3" id="KW-1185">Reference proteome</keyword>
<dbReference type="Pfam" id="PF03781">
    <property type="entry name" value="FGE-sulfatase"/>
    <property type="match status" value="2"/>
</dbReference>
<accession>A0A836CE92</accession>
<sequence length="342" mass="37763">MVFVEGGTFRLGLDKGVIGGDEESPSLQATVQNFWLDERPVTNRDFAAFAQPQALPEGLQTGVNNGGAGRRRERPFVTDSEHYGWSFVFQGMLTPEQDAAITRQVAATPWWLPVEGAFWLYPEGPERPGVFDGANPRADHPATHVSWNDAKAYCRNDAKAYCRWRGKRLPTEAEWEYAAGGGRHVDLQKRPVYPWGDQLMPDGEHRANIFQGTFPHDSQHSSAQVGDAHAFTSPVGAFPPQNELGLYDMVGNVWEWTSDEWTDRQKARGQRVRPHSPGAAAEKVKKGGSFLCHQSYCYRYRVAARTKTDAESGTSNQGLRCAADFPAPAATDGAAAPAEQEL</sequence>
<dbReference type="EMBL" id="JAFCMP010000223">
    <property type="protein sequence ID" value="KAG5183235.1"/>
    <property type="molecule type" value="Genomic_DNA"/>
</dbReference>
<dbReference type="Proteomes" id="UP000664859">
    <property type="component" value="Unassembled WGS sequence"/>
</dbReference>
<dbReference type="InterPro" id="IPR016187">
    <property type="entry name" value="CTDL_fold"/>
</dbReference>